<dbReference type="GO" id="GO:0000160">
    <property type="term" value="P:phosphorelay signal transduction system"/>
    <property type="evidence" value="ECO:0007669"/>
    <property type="project" value="UniProtKB-KW"/>
</dbReference>
<comment type="caution">
    <text evidence="10">The sequence shown here is derived from an EMBL/GenBank/DDBJ whole genome shotgun (WGS) entry which is preliminary data.</text>
</comment>
<dbReference type="FunFam" id="3.30.70.270:FF:000001">
    <property type="entry name" value="Diguanylate cyclase domain protein"/>
    <property type="match status" value="1"/>
</dbReference>
<feature type="domain" description="GGDEF" evidence="8">
    <location>
        <begin position="412"/>
        <end position="544"/>
    </location>
</feature>
<dbReference type="InterPro" id="IPR008207">
    <property type="entry name" value="Sig_transdc_His_kin_Hpt_dom"/>
</dbReference>
<evidence type="ECO:0000259" key="9">
    <source>
        <dbReference type="PROSITE" id="PS50894"/>
    </source>
</evidence>
<dbReference type="SUPFAM" id="SSF47226">
    <property type="entry name" value="Histidine-containing phosphotransfer domain, HPT domain"/>
    <property type="match status" value="1"/>
</dbReference>
<evidence type="ECO:0000256" key="4">
    <source>
        <dbReference type="ARBA" id="ARBA00034247"/>
    </source>
</evidence>
<evidence type="ECO:0000313" key="11">
    <source>
        <dbReference type="Proteomes" id="UP000054921"/>
    </source>
</evidence>
<dbReference type="InterPro" id="IPR036641">
    <property type="entry name" value="HPT_dom_sf"/>
</dbReference>
<feature type="domain" description="HPt" evidence="9">
    <location>
        <begin position="11"/>
        <end position="116"/>
    </location>
</feature>
<dbReference type="PROSITE" id="PS50887">
    <property type="entry name" value="GGDEF"/>
    <property type="match status" value="1"/>
</dbReference>
<evidence type="ECO:0000259" key="8">
    <source>
        <dbReference type="PROSITE" id="PS50887"/>
    </source>
</evidence>
<gene>
    <name evidence="10" type="ORF">Lche_0479</name>
</gene>
<dbReference type="InterPro" id="IPR000160">
    <property type="entry name" value="GGDEF_dom"/>
</dbReference>
<dbReference type="Proteomes" id="UP000054921">
    <property type="component" value="Unassembled WGS sequence"/>
</dbReference>
<accession>A0A0W0SFP1</accession>
<organism evidence="10 11">
    <name type="scientific">Legionella cherrii</name>
    <dbReference type="NCBI Taxonomy" id="28084"/>
    <lineage>
        <taxon>Bacteria</taxon>
        <taxon>Pseudomonadati</taxon>
        <taxon>Pseudomonadota</taxon>
        <taxon>Gammaproteobacteria</taxon>
        <taxon>Legionellales</taxon>
        <taxon>Legionellaceae</taxon>
        <taxon>Legionella</taxon>
    </lineage>
</organism>
<dbReference type="NCBIfam" id="TIGR00254">
    <property type="entry name" value="GGDEF"/>
    <property type="match status" value="1"/>
</dbReference>
<dbReference type="EMBL" id="LNXW01000009">
    <property type="protein sequence ID" value="KTC82215.1"/>
    <property type="molecule type" value="Genomic_DNA"/>
</dbReference>
<dbReference type="Gene3D" id="1.20.120.160">
    <property type="entry name" value="HPT domain"/>
    <property type="match status" value="1"/>
</dbReference>
<dbReference type="Pfam" id="PF01627">
    <property type="entry name" value="Hpt"/>
    <property type="match status" value="1"/>
</dbReference>
<name>A0A0W0SFP1_9GAMM</name>
<feature type="modified residue" description="4-aspartylphosphate" evidence="6">
    <location>
        <position position="181"/>
    </location>
</feature>
<dbReference type="STRING" id="28084.Lche_0479"/>
<dbReference type="EC" id="2.7.7.65" evidence="2"/>
<dbReference type="PATRIC" id="fig|28084.5.peg.517"/>
<dbReference type="SMART" id="SM00448">
    <property type="entry name" value="REC"/>
    <property type="match status" value="2"/>
</dbReference>
<evidence type="ECO:0000313" key="10">
    <source>
        <dbReference type="EMBL" id="KTC82215.1"/>
    </source>
</evidence>
<reference evidence="10 11" key="1">
    <citation type="submission" date="2015-11" db="EMBL/GenBank/DDBJ databases">
        <title>Genomic analysis of 38 Legionella species identifies large and diverse effector repertoires.</title>
        <authorList>
            <person name="Burstein D."/>
            <person name="Amaro F."/>
            <person name="Zusman T."/>
            <person name="Lifshitz Z."/>
            <person name="Cohen O."/>
            <person name="Gilbert J.A."/>
            <person name="Pupko T."/>
            <person name="Shuman H.A."/>
            <person name="Segal G."/>
        </authorList>
    </citation>
    <scope>NUCLEOTIDE SEQUENCE [LARGE SCALE GENOMIC DNA]</scope>
    <source>
        <strain evidence="10 11">ORW</strain>
    </source>
</reference>
<feature type="modified residue" description="4-aspartylphosphate" evidence="6">
    <location>
        <position position="305"/>
    </location>
</feature>
<dbReference type="PANTHER" id="PTHR45138:SF9">
    <property type="entry name" value="DIGUANYLATE CYCLASE DGCM-RELATED"/>
    <property type="match status" value="1"/>
</dbReference>
<feature type="domain" description="Response regulatory" evidence="7">
    <location>
        <begin position="132"/>
        <end position="247"/>
    </location>
</feature>
<evidence type="ECO:0000259" key="7">
    <source>
        <dbReference type="PROSITE" id="PS50110"/>
    </source>
</evidence>
<comment type="catalytic activity">
    <reaction evidence="4">
        <text>2 GTP = 3',3'-c-di-GMP + 2 diphosphate</text>
        <dbReference type="Rhea" id="RHEA:24898"/>
        <dbReference type="ChEBI" id="CHEBI:33019"/>
        <dbReference type="ChEBI" id="CHEBI:37565"/>
        <dbReference type="ChEBI" id="CHEBI:58805"/>
        <dbReference type="EC" id="2.7.7.65"/>
    </reaction>
</comment>
<dbReference type="GO" id="GO:0043709">
    <property type="term" value="P:cell adhesion involved in single-species biofilm formation"/>
    <property type="evidence" value="ECO:0007669"/>
    <property type="project" value="TreeGrafter"/>
</dbReference>
<dbReference type="GO" id="GO:0052621">
    <property type="term" value="F:diguanylate cyclase activity"/>
    <property type="evidence" value="ECO:0007669"/>
    <property type="project" value="UniProtKB-EC"/>
</dbReference>
<dbReference type="PROSITE" id="PS50110">
    <property type="entry name" value="RESPONSE_REGULATORY"/>
    <property type="match status" value="2"/>
</dbReference>
<proteinExistence type="predicted"/>
<dbReference type="InterPro" id="IPR029787">
    <property type="entry name" value="Nucleotide_cyclase"/>
</dbReference>
<evidence type="ECO:0000256" key="3">
    <source>
        <dbReference type="ARBA" id="ARBA00023012"/>
    </source>
</evidence>
<keyword evidence="6" id="KW-0597">Phosphoprotein</keyword>
<evidence type="ECO:0000256" key="1">
    <source>
        <dbReference type="ARBA" id="ARBA00001946"/>
    </source>
</evidence>
<dbReference type="Gene3D" id="3.30.70.270">
    <property type="match status" value="1"/>
</dbReference>
<evidence type="ECO:0000256" key="6">
    <source>
        <dbReference type="PROSITE-ProRule" id="PRU00169"/>
    </source>
</evidence>
<dbReference type="PROSITE" id="PS50894">
    <property type="entry name" value="HPT"/>
    <property type="match status" value="1"/>
</dbReference>
<evidence type="ECO:0000256" key="5">
    <source>
        <dbReference type="PROSITE-ProRule" id="PRU00110"/>
    </source>
</evidence>
<evidence type="ECO:0000256" key="2">
    <source>
        <dbReference type="ARBA" id="ARBA00012528"/>
    </source>
</evidence>
<dbReference type="Pfam" id="PF00072">
    <property type="entry name" value="Response_reg"/>
    <property type="match status" value="1"/>
</dbReference>
<dbReference type="GO" id="GO:1902201">
    <property type="term" value="P:negative regulation of bacterial-type flagellum-dependent cell motility"/>
    <property type="evidence" value="ECO:0007669"/>
    <property type="project" value="TreeGrafter"/>
</dbReference>
<dbReference type="InterPro" id="IPR043128">
    <property type="entry name" value="Rev_trsase/Diguanyl_cyclase"/>
</dbReference>
<dbReference type="InterPro" id="IPR011006">
    <property type="entry name" value="CheY-like_superfamily"/>
</dbReference>
<dbReference type="PANTHER" id="PTHR45138">
    <property type="entry name" value="REGULATORY COMPONENTS OF SENSORY TRANSDUCTION SYSTEM"/>
    <property type="match status" value="1"/>
</dbReference>
<dbReference type="SUPFAM" id="SSF52172">
    <property type="entry name" value="CheY-like"/>
    <property type="match status" value="2"/>
</dbReference>
<comment type="cofactor">
    <cofactor evidence="1">
        <name>Mg(2+)</name>
        <dbReference type="ChEBI" id="CHEBI:18420"/>
    </cofactor>
</comment>
<dbReference type="Gene3D" id="3.40.50.2300">
    <property type="match status" value="2"/>
</dbReference>
<dbReference type="CDD" id="cd01949">
    <property type="entry name" value="GGDEF"/>
    <property type="match status" value="1"/>
</dbReference>
<feature type="modified residue" description="Phosphohistidine" evidence="5">
    <location>
        <position position="57"/>
    </location>
</feature>
<feature type="domain" description="Response regulatory" evidence="7">
    <location>
        <begin position="256"/>
        <end position="372"/>
    </location>
</feature>
<dbReference type="AlphaFoldDB" id="A0A0W0SFP1"/>
<dbReference type="InterPro" id="IPR050469">
    <property type="entry name" value="Diguanylate_Cyclase"/>
</dbReference>
<dbReference type="SUPFAM" id="SSF55073">
    <property type="entry name" value="Nucleotide cyclase"/>
    <property type="match status" value="1"/>
</dbReference>
<dbReference type="InterPro" id="IPR001789">
    <property type="entry name" value="Sig_transdc_resp-reg_receiver"/>
</dbReference>
<protein>
    <recommendedName>
        <fullName evidence="2">diguanylate cyclase</fullName>
        <ecNumber evidence="2">2.7.7.65</ecNumber>
    </recommendedName>
</protein>
<dbReference type="GO" id="GO:0004672">
    <property type="term" value="F:protein kinase activity"/>
    <property type="evidence" value="ECO:0007669"/>
    <property type="project" value="UniProtKB-ARBA"/>
</dbReference>
<dbReference type="GO" id="GO:0005886">
    <property type="term" value="C:plasma membrane"/>
    <property type="evidence" value="ECO:0007669"/>
    <property type="project" value="TreeGrafter"/>
</dbReference>
<keyword evidence="3" id="KW-0902">Two-component regulatory system</keyword>
<dbReference type="CDD" id="cd00156">
    <property type="entry name" value="REC"/>
    <property type="match status" value="1"/>
</dbReference>
<sequence>MHGLNIMDEKIQKKLHDLFVLYSKNLPEKIHNIETQWHALLKKWDLAGFQTFHRDVHSLCGSAGTYGYTELSKTARQMEILLKEILVNGLLTHEDQELINSFFAQLKSALAKEAPKKPLIFTDVTELTDNKLVYILEQETDLVHELSENLKHAGYHAQTIDDIGSLLSSVQEKQPVAIIVDTNYLKKSALDQLIAIQKKQKTPIQLFCIVPNADLEPRLTAIRAGCVAYFQKPLDVTYLVQELNINCSSTVNEAYRILILDDSKSLAEYYSLILKQADMITRAITNPLNLLKELETFQPDLLLMDIYMPGCSGLELAALLRKDRRYTKMPIIFLSTEDDKNKKLAAISLGGDDFLTKPVSPHDLVSAVRSRSNRASILNYYMTTDSLTGLLNHSSILNRLNIEVARAKQQNLPLSFIMIDIDHFKLINDTYGHPFGDLVIKKLASLFMVSLRNRDIIGRYGGEEFAIILPGADLESSLKICNDLRLQFSRNYFTVNEQKVHVTISVGISSFNNNHDINSIVIQADKALYKAKERGRNQVVVFDETLIVN</sequence>
<dbReference type="Pfam" id="PF00990">
    <property type="entry name" value="GGDEF"/>
    <property type="match status" value="1"/>
</dbReference>
<dbReference type="SMART" id="SM00267">
    <property type="entry name" value="GGDEF"/>
    <property type="match status" value="1"/>
</dbReference>
<dbReference type="CDD" id="cd00088">
    <property type="entry name" value="HPT"/>
    <property type="match status" value="1"/>
</dbReference>